<gene>
    <name evidence="1" type="ORF">MML48_1g02851</name>
</gene>
<reference evidence="1" key="1">
    <citation type="submission" date="2022-04" db="EMBL/GenBank/DDBJ databases">
        <title>Chromosome-scale genome assembly of Holotrichia oblita Faldermann.</title>
        <authorList>
            <person name="Rongchong L."/>
        </authorList>
    </citation>
    <scope>NUCLEOTIDE SEQUENCE</scope>
    <source>
        <strain evidence="1">81SQS9</strain>
    </source>
</reference>
<dbReference type="EMBL" id="CM043015">
    <property type="protein sequence ID" value="KAI4470146.1"/>
    <property type="molecule type" value="Genomic_DNA"/>
</dbReference>
<organism evidence="1 2">
    <name type="scientific">Holotrichia oblita</name>
    <name type="common">Chafer beetle</name>
    <dbReference type="NCBI Taxonomy" id="644536"/>
    <lineage>
        <taxon>Eukaryota</taxon>
        <taxon>Metazoa</taxon>
        <taxon>Ecdysozoa</taxon>
        <taxon>Arthropoda</taxon>
        <taxon>Hexapoda</taxon>
        <taxon>Insecta</taxon>
        <taxon>Pterygota</taxon>
        <taxon>Neoptera</taxon>
        <taxon>Endopterygota</taxon>
        <taxon>Coleoptera</taxon>
        <taxon>Polyphaga</taxon>
        <taxon>Scarabaeiformia</taxon>
        <taxon>Scarabaeidae</taxon>
        <taxon>Melolonthinae</taxon>
        <taxon>Holotrichia</taxon>
    </lineage>
</organism>
<name>A0ACB9TTL7_HOLOL</name>
<evidence type="ECO:0000313" key="2">
    <source>
        <dbReference type="Proteomes" id="UP001056778"/>
    </source>
</evidence>
<comment type="caution">
    <text evidence="1">The sequence shown here is derived from an EMBL/GenBank/DDBJ whole genome shotgun (WGS) entry which is preliminary data.</text>
</comment>
<keyword evidence="2" id="KW-1185">Reference proteome</keyword>
<sequence length="478" mass="52296">MKVIPVAISLVASHVSGVTILAIPADIYKFGTNYAMVAFGIPLTCLVAAFITMPVFHNLQITSTYEYLEMRFDTKTRLMASLLFNIYMILYLPIVIYGPALAFSQATPINLHLVNPIICAICIFYTTIGGLKTVVWTDTLQFGAMLTAIFAVLYLGVTTVGGLGTVFKRSLDGGRLDIKMIALFAIGTAFCKAASVITGLIIYATYYDCDPFTLNKVQKNDQLLPYYIMDVANKIPGLPGLFIAGVFCAALSTLSAQMNSLSGTIYQDFVSKFVPKDITQLQVSNILKMIVVIIGVVSTALVLVVENLGGILPLTIAFSGVTSGALMGLFTLGMIFPWANSKGAFIGSICSLIFVAFMLIGNRIYQATGALKYVPLPTSVEGCTANFTNYENNTLVPNDVENIFPLFRISHYYYSLVGTLVVLVIGLPISWITGKEVNVDEKLITPWMRWAITRVDSKEQKYCNEITKEELEKLNINS</sequence>
<accession>A0ACB9TTL7</accession>
<protein>
    <submittedName>
        <fullName evidence="1">Sodium-coupled monocarboxylate transporter</fullName>
    </submittedName>
</protein>
<evidence type="ECO:0000313" key="1">
    <source>
        <dbReference type="EMBL" id="KAI4470146.1"/>
    </source>
</evidence>
<proteinExistence type="predicted"/>
<dbReference type="Proteomes" id="UP001056778">
    <property type="component" value="Chromosome 1"/>
</dbReference>